<keyword evidence="3" id="KW-1185">Reference proteome</keyword>
<evidence type="ECO:0000313" key="3">
    <source>
        <dbReference type="Proteomes" id="UP000000752"/>
    </source>
</evidence>
<name>O58639_PYRHO</name>
<keyword evidence="1" id="KW-0472">Membrane</keyword>
<evidence type="ECO:0000256" key="1">
    <source>
        <dbReference type="SAM" id="Phobius"/>
    </source>
</evidence>
<dbReference type="EMBL" id="BA000001">
    <property type="protein sequence ID" value="BAA29989.1"/>
    <property type="molecule type" value="Genomic_DNA"/>
</dbReference>
<keyword evidence="1" id="KW-0812">Transmembrane</keyword>
<feature type="transmembrane region" description="Helical" evidence="1">
    <location>
        <begin position="12"/>
        <end position="29"/>
    </location>
</feature>
<accession>O58639</accession>
<dbReference type="PIR" id="G71078">
    <property type="entry name" value="G71078"/>
</dbReference>
<gene>
    <name evidence="2" type="ordered locus">PH0895</name>
</gene>
<keyword evidence="1" id="KW-1133">Transmembrane helix</keyword>
<evidence type="ECO:0000313" key="2">
    <source>
        <dbReference type="EMBL" id="BAA29989.1"/>
    </source>
</evidence>
<reference evidence="2 3" key="1">
    <citation type="journal article" date="1998" name="DNA Res.">
        <title>Complete sequence and gene organization of the genome of a hyper-thermophilic archaebacterium, Pyrococcus horikoshii OT3.</title>
        <authorList>
            <person name="Kawarabayasi Y."/>
            <person name="Sawada M."/>
            <person name="Horikawa H."/>
            <person name="Haikawa Y."/>
            <person name="Hino Y."/>
            <person name="Yamamoto S."/>
            <person name="Sekine M."/>
            <person name="Baba S."/>
            <person name="Kosugi H."/>
            <person name="Hosoyama A."/>
            <person name="Nagai Y."/>
            <person name="Sakai M."/>
            <person name="Ogura K."/>
            <person name="Otuka R."/>
            <person name="Nakazawa H."/>
            <person name="Takamiya M."/>
            <person name="Ohfuku Y."/>
            <person name="Funahashi T."/>
            <person name="Tanaka T."/>
            <person name="Kudoh Y."/>
            <person name="Yamazaki J."/>
            <person name="Kushida N."/>
            <person name="Oguchi A."/>
            <person name="Aoki K."/>
            <person name="Nakamura Y."/>
            <person name="Robb T.F."/>
            <person name="Horikoshi K."/>
            <person name="Masuchi Y."/>
            <person name="Shizuya H."/>
            <person name="Kikuchi H."/>
        </authorList>
    </citation>
    <scope>NUCLEOTIDE SEQUENCE [LARGE SCALE GENOMIC DNA]</scope>
    <source>
        <strain evidence="3">ATCC 700860 / DSM 12428 / JCM 9974 / NBRC 100139 / OT-3</strain>
    </source>
</reference>
<protein>
    <submittedName>
        <fullName evidence="2">Uncharacterized protein</fullName>
    </submittedName>
</protein>
<dbReference type="EnsemblBacteria" id="BAA29989">
    <property type="protein sequence ID" value="BAA29989"/>
    <property type="gene ID" value="BAA29989"/>
</dbReference>
<dbReference type="AlphaFoldDB" id="O58639"/>
<dbReference type="KEGG" id="pho:PH0895"/>
<proteinExistence type="predicted"/>
<dbReference type="Proteomes" id="UP000000752">
    <property type="component" value="Chromosome"/>
</dbReference>
<sequence length="106" mass="11440">MTLPHSSENITYVRLSIAIAIPIVMLERLRSLTSKIGIAGSIMSIPVPAIMNISTKLKISLSLYGKSLFSFSQSLTSGNGSLERVAMMSKPEAKIKASLWLSTSII</sequence>
<organism evidence="2 3">
    <name type="scientific">Pyrococcus horikoshii (strain ATCC 700860 / DSM 12428 / JCM 9974 / NBRC 100139 / OT-3)</name>
    <dbReference type="NCBI Taxonomy" id="70601"/>
    <lineage>
        <taxon>Archaea</taxon>
        <taxon>Methanobacteriati</taxon>
        <taxon>Methanobacteriota</taxon>
        <taxon>Thermococci</taxon>
        <taxon>Thermococcales</taxon>
        <taxon>Thermococcaceae</taxon>
        <taxon>Pyrococcus</taxon>
    </lineage>
</organism>